<dbReference type="SMART" id="SM00342">
    <property type="entry name" value="HTH_ARAC"/>
    <property type="match status" value="1"/>
</dbReference>
<dbReference type="RefSeq" id="WP_286215690.1">
    <property type="nucleotide sequence ID" value="NZ_AP027452.1"/>
</dbReference>
<dbReference type="Pfam" id="PF12833">
    <property type="entry name" value="HTH_18"/>
    <property type="match status" value="1"/>
</dbReference>
<dbReference type="Proteomes" id="UP001241092">
    <property type="component" value="Chromosome"/>
</dbReference>
<dbReference type="SUPFAM" id="SSF46689">
    <property type="entry name" value="Homeodomain-like"/>
    <property type="match status" value="1"/>
</dbReference>
<dbReference type="PANTHER" id="PTHR46796:SF15">
    <property type="entry name" value="BLL1074 PROTEIN"/>
    <property type="match status" value="1"/>
</dbReference>
<evidence type="ECO:0000256" key="2">
    <source>
        <dbReference type="ARBA" id="ARBA00023125"/>
    </source>
</evidence>
<evidence type="ECO:0000313" key="5">
    <source>
        <dbReference type="EMBL" id="BDY29106.1"/>
    </source>
</evidence>
<organism evidence="5 6">
    <name type="scientific">Mycolicibacterium mageritense</name>
    <name type="common">Mycobacterium mageritense</name>
    <dbReference type="NCBI Taxonomy" id="53462"/>
    <lineage>
        <taxon>Bacteria</taxon>
        <taxon>Bacillati</taxon>
        <taxon>Actinomycetota</taxon>
        <taxon>Actinomycetes</taxon>
        <taxon>Mycobacteriales</taxon>
        <taxon>Mycobacteriaceae</taxon>
        <taxon>Mycolicibacterium</taxon>
    </lineage>
</organism>
<name>A0AAI8TVE2_MYCME</name>
<reference evidence="5" key="1">
    <citation type="submission" date="2023-03" db="EMBL/GenBank/DDBJ databases">
        <title>Draft genome sequence of a Mycolicibacterium mageritense strain H4_3_1 isolated from a hybrid biological-inorganic system reactor.</title>
        <authorList>
            <person name="Feng X."/>
            <person name="Kazama D."/>
            <person name="Sato K."/>
            <person name="Kobayashi H."/>
        </authorList>
    </citation>
    <scope>NUCLEOTIDE SEQUENCE</scope>
    <source>
        <strain evidence="5">H4_3_1</strain>
    </source>
</reference>
<dbReference type="InterPro" id="IPR009057">
    <property type="entry name" value="Homeodomain-like_sf"/>
</dbReference>
<keyword evidence="2" id="KW-0238">DNA-binding</keyword>
<sequence>MTPSAPAMFRPCAALAGHVEFFGYWERSSGTTHRSRALPRGAATVIIDLSARQRVNFFAADGTTRLPVSPAFVAGAGSVSYVTQIDTAQTVMTIHFRPGAAVLSLPLGELENRCVGLAEVWGRDGIRLHEQLIDAPSAPARIALAQNFLLRRLTPRRPAVAAVLAAAERDPGLRVSEAAELTGLSAKRLITQFRSDVGLAPKAYLRVRRLQAALRRLDTGTVPGAEIAADLGYFDQAHFVRDFRSFTAMTPTQYAARRMWLPSHVGLAS</sequence>
<evidence type="ECO:0000256" key="1">
    <source>
        <dbReference type="ARBA" id="ARBA00023015"/>
    </source>
</evidence>
<evidence type="ECO:0000256" key="3">
    <source>
        <dbReference type="ARBA" id="ARBA00023163"/>
    </source>
</evidence>
<feature type="domain" description="HTH araC/xylS-type" evidence="4">
    <location>
        <begin position="157"/>
        <end position="257"/>
    </location>
</feature>
<dbReference type="InterPro" id="IPR018060">
    <property type="entry name" value="HTH_AraC"/>
</dbReference>
<evidence type="ECO:0000313" key="6">
    <source>
        <dbReference type="Proteomes" id="UP001241092"/>
    </source>
</evidence>
<keyword evidence="1" id="KW-0805">Transcription regulation</keyword>
<dbReference type="InterPro" id="IPR046532">
    <property type="entry name" value="DUF6597"/>
</dbReference>
<dbReference type="EMBL" id="AP027452">
    <property type="protein sequence ID" value="BDY29106.1"/>
    <property type="molecule type" value="Genomic_DNA"/>
</dbReference>
<dbReference type="InterPro" id="IPR050204">
    <property type="entry name" value="AraC_XylS_family_regulators"/>
</dbReference>
<gene>
    <name evidence="5" type="ORF">hbim_03042</name>
</gene>
<dbReference type="AlphaFoldDB" id="A0AAI8TVE2"/>
<protein>
    <recommendedName>
        <fullName evidence="4">HTH araC/xylS-type domain-containing protein</fullName>
    </recommendedName>
</protein>
<evidence type="ECO:0000259" key="4">
    <source>
        <dbReference type="PROSITE" id="PS01124"/>
    </source>
</evidence>
<keyword evidence="3" id="KW-0804">Transcription</keyword>
<dbReference type="PROSITE" id="PS01124">
    <property type="entry name" value="HTH_ARAC_FAMILY_2"/>
    <property type="match status" value="1"/>
</dbReference>
<proteinExistence type="predicted"/>
<dbReference type="GO" id="GO:0043565">
    <property type="term" value="F:sequence-specific DNA binding"/>
    <property type="evidence" value="ECO:0007669"/>
    <property type="project" value="InterPro"/>
</dbReference>
<accession>A0AAI8TVE2</accession>
<dbReference type="Gene3D" id="1.10.10.60">
    <property type="entry name" value="Homeodomain-like"/>
    <property type="match status" value="1"/>
</dbReference>
<dbReference type="GO" id="GO:0003700">
    <property type="term" value="F:DNA-binding transcription factor activity"/>
    <property type="evidence" value="ECO:0007669"/>
    <property type="project" value="InterPro"/>
</dbReference>
<dbReference type="Pfam" id="PF20240">
    <property type="entry name" value="DUF6597"/>
    <property type="match status" value="1"/>
</dbReference>
<dbReference type="PANTHER" id="PTHR46796">
    <property type="entry name" value="HTH-TYPE TRANSCRIPTIONAL ACTIVATOR RHAS-RELATED"/>
    <property type="match status" value="1"/>
</dbReference>